<feature type="compositionally biased region" description="Acidic residues" evidence="1">
    <location>
        <begin position="407"/>
        <end position="418"/>
    </location>
</feature>
<dbReference type="EMBL" id="CT868670">
    <property type="protein sequence ID" value="CAK92929.1"/>
    <property type="molecule type" value="Genomic_DNA"/>
</dbReference>
<protein>
    <recommendedName>
        <fullName evidence="2">C2 domain-containing protein</fullName>
    </recommendedName>
</protein>
<feature type="domain" description="C2" evidence="2">
    <location>
        <begin position="439"/>
        <end position="585"/>
    </location>
</feature>
<dbReference type="HOGENOM" id="CLU_405184_0_0_1"/>
<dbReference type="OMA" id="NIRRQDD"/>
<dbReference type="InterPro" id="IPR035892">
    <property type="entry name" value="C2_domain_sf"/>
</dbReference>
<dbReference type="Proteomes" id="UP000000600">
    <property type="component" value="Unassembled WGS sequence"/>
</dbReference>
<dbReference type="InParanoid" id="A0ECB2"/>
<dbReference type="Gene3D" id="2.60.40.150">
    <property type="entry name" value="C2 domain"/>
    <property type="match status" value="1"/>
</dbReference>
<sequence length="679" mass="80682">MIQDDHLRVLEKEKKKENLKRQEQQRLEEEQARQQKEEDILINNKEEIDSNFKDKKKSARDKSIKIQIDEDISSKEKSQRKKKQVNQAEKYDKKLENLRPEQLIENEIGKPYYLVLDDTKLEINKELIMMEDNKVRIWKVFINEIRLENLQKEQLSIFLNFRIGQIGKNANEYADVSSGEVFFKSEICQDLKRSEVKVIKVMFETEMHLSYQMLKERYFIIEVWEYRRFRLNLFLGKIQVSLINIASGNIRRQDDIKKAFGEKRQFARIYYNVLFQEVWDYKLTFEAWKGSNIIADKGKEHDPKIQLTLMTDELIQPQVESEQIKKTKNPNFRNLKGYMHFRGTMEDLTQQMMKVTLFFDAYFNKVEKLVSLRGIQDTNYLKVQFRLKLKVPPPKKKNKHQKKWDGNDEEEEQDLGDNEDGLRDEAYIAIIEGRVNLNKVPRYSQNGELNPYIPEQYYLVVTINRLNSVLSPDDRGVINTYLTVAWRDQAKTTRMIKNDPNPSYNEELYFRIPILRKEKTFEDIINQKTDKDLLIDALREELKSRPDITIQLWLDGQDILSDESLGYCRVFLSEIQKASKFKKNLLTDDNRRYQFDTREATFTKKFESGLFNVSHIQITFQAFFAPDLPEELKLDEFCEVPDDHLSISDIRSTLSQIGSWREQGVQSLGQTCEKQFFIV</sequence>
<feature type="compositionally biased region" description="Basic and acidic residues" evidence="1">
    <location>
        <begin position="1"/>
        <end position="53"/>
    </location>
</feature>
<feature type="region of interest" description="Disordered" evidence="1">
    <location>
        <begin position="1"/>
        <end position="63"/>
    </location>
</feature>
<dbReference type="PANTHER" id="PTHR46436:SF2">
    <property type="entry name" value="CHROMOSOME UNDETERMINED SCAFFOLD_119, WHOLE GENOME SHOTGUN SEQUENCE"/>
    <property type="match status" value="1"/>
</dbReference>
<reference evidence="3 4" key="1">
    <citation type="journal article" date="2006" name="Nature">
        <title>Global trends of whole-genome duplications revealed by the ciliate Paramecium tetraurelia.</title>
        <authorList>
            <consortium name="Genoscope"/>
            <person name="Aury J.-M."/>
            <person name="Jaillon O."/>
            <person name="Duret L."/>
            <person name="Noel B."/>
            <person name="Jubin C."/>
            <person name="Porcel B.M."/>
            <person name="Segurens B."/>
            <person name="Daubin V."/>
            <person name="Anthouard V."/>
            <person name="Aiach N."/>
            <person name="Arnaiz O."/>
            <person name="Billaut A."/>
            <person name="Beisson J."/>
            <person name="Blanc I."/>
            <person name="Bouhouche K."/>
            <person name="Camara F."/>
            <person name="Duharcourt S."/>
            <person name="Guigo R."/>
            <person name="Gogendeau D."/>
            <person name="Katinka M."/>
            <person name="Keller A.-M."/>
            <person name="Kissmehl R."/>
            <person name="Klotz C."/>
            <person name="Koll F."/>
            <person name="Le Moue A."/>
            <person name="Lepere C."/>
            <person name="Malinsky S."/>
            <person name="Nowacki M."/>
            <person name="Nowak J.K."/>
            <person name="Plattner H."/>
            <person name="Poulain J."/>
            <person name="Ruiz F."/>
            <person name="Serrano V."/>
            <person name="Zagulski M."/>
            <person name="Dessen P."/>
            <person name="Betermier M."/>
            <person name="Weissenbach J."/>
            <person name="Scarpelli C."/>
            <person name="Schachter V."/>
            <person name="Sperling L."/>
            <person name="Meyer E."/>
            <person name="Cohen J."/>
            <person name="Wincker P."/>
        </authorList>
    </citation>
    <scope>NUCLEOTIDE SEQUENCE [LARGE SCALE GENOMIC DNA]</scope>
    <source>
        <strain evidence="3 4">Stock d4-2</strain>
    </source>
</reference>
<feature type="region of interest" description="Disordered" evidence="1">
    <location>
        <begin position="392"/>
        <end position="418"/>
    </location>
</feature>
<dbReference type="eggNOG" id="ENOG502R9WP">
    <property type="taxonomic scope" value="Eukaryota"/>
</dbReference>
<organism evidence="3 4">
    <name type="scientific">Paramecium tetraurelia</name>
    <dbReference type="NCBI Taxonomy" id="5888"/>
    <lineage>
        <taxon>Eukaryota</taxon>
        <taxon>Sar</taxon>
        <taxon>Alveolata</taxon>
        <taxon>Ciliophora</taxon>
        <taxon>Intramacronucleata</taxon>
        <taxon>Oligohymenophorea</taxon>
        <taxon>Peniculida</taxon>
        <taxon>Parameciidae</taxon>
        <taxon>Paramecium</taxon>
    </lineage>
</organism>
<dbReference type="SUPFAM" id="SSF49562">
    <property type="entry name" value="C2 domain (Calcium/lipid-binding domain, CaLB)"/>
    <property type="match status" value="1"/>
</dbReference>
<feature type="compositionally biased region" description="Basic residues" evidence="1">
    <location>
        <begin position="392"/>
        <end position="402"/>
    </location>
</feature>
<name>A0ECB2_PARTE</name>
<proteinExistence type="predicted"/>
<dbReference type="InterPro" id="IPR000008">
    <property type="entry name" value="C2_dom"/>
</dbReference>
<dbReference type="STRING" id="5888.A0ECB2"/>
<dbReference type="KEGG" id="ptm:GSPATT00025666001"/>
<dbReference type="CDD" id="cd00030">
    <property type="entry name" value="C2"/>
    <property type="match status" value="1"/>
</dbReference>
<accession>A0ECB2</accession>
<dbReference type="OrthoDB" id="67700at2759"/>
<evidence type="ECO:0000313" key="3">
    <source>
        <dbReference type="EMBL" id="CAK92929.1"/>
    </source>
</evidence>
<dbReference type="Pfam" id="PF00168">
    <property type="entry name" value="C2"/>
    <property type="match status" value="2"/>
</dbReference>
<dbReference type="AlphaFoldDB" id="A0ECB2"/>
<dbReference type="SMART" id="SM00239">
    <property type="entry name" value="C2"/>
    <property type="match status" value="2"/>
</dbReference>
<keyword evidence="4" id="KW-1185">Reference proteome</keyword>
<dbReference type="InterPro" id="IPR052299">
    <property type="entry name" value="CEP76"/>
</dbReference>
<dbReference type="GeneID" id="5046111"/>
<gene>
    <name evidence="3" type="ORF">GSPATT00025666001</name>
</gene>
<evidence type="ECO:0000256" key="1">
    <source>
        <dbReference type="SAM" id="MobiDB-lite"/>
    </source>
</evidence>
<dbReference type="PROSITE" id="PS50004">
    <property type="entry name" value="C2"/>
    <property type="match status" value="1"/>
</dbReference>
<evidence type="ECO:0000259" key="2">
    <source>
        <dbReference type="PROSITE" id="PS50004"/>
    </source>
</evidence>
<dbReference type="RefSeq" id="XP_001460326.1">
    <property type="nucleotide sequence ID" value="XM_001460289.1"/>
</dbReference>
<evidence type="ECO:0000313" key="4">
    <source>
        <dbReference type="Proteomes" id="UP000000600"/>
    </source>
</evidence>
<dbReference type="PANTHER" id="PTHR46436">
    <property type="entry name" value="CENTROSOMAL PROTEIN OF 76 KDA"/>
    <property type="match status" value="1"/>
</dbReference>